<keyword evidence="2" id="KW-0238">DNA-binding</keyword>
<sequence length="303" mass="35368">MENNLPLRIETVSKYHKVMGLPNPEHPLISVIDYSAVIMPCMANVSLIFDFYTVLLDRDFRGRMKYGQQQSDFEQGVLFMMSPNQVFEIDVEEITNRSGLLLLIHPDLLWNTSLSKRIREYEFFDYSINEALFLSDKEEESIVRIFQDIAIEYQHKIDKFSQTVIIAQLKLLLTYTDRFYQRQFITRQKSNHQILSRLEDLLSSYFNSDNLVIEGIPTVQYVAGKLNISPKYLSSLLRVLTGRNTQQHIHDKLIEKAKEKLSTTNLTVSEIAYELGFEHLQSFSKLFKAKTKVSPLNFRQSFS</sequence>
<proteinExistence type="predicted"/>
<dbReference type="SUPFAM" id="SSF46689">
    <property type="entry name" value="Homeodomain-like"/>
    <property type="match status" value="1"/>
</dbReference>
<organism evidence="5 6">
    <name type="scientific">Chryseobacterium lathyri</name>
    <dbReference type="NCBI Taxonomy" id="395933"/>
    <lineage>
        <taxon>Bacteria</taxon>
        <taxon>Pseudomonadati</taxon>
        <taxon>Bacteroidota</taxon>
        <taxon>Flavobacteriia</taxon>
        <taxon>Flavobacteriales</taxon>
        <taxon>Weeksellaceae</taxon>
        <taxon>Chryseobacterium group</taxon>
        <taxon>Chryseobacterium</taxon>
    </lineage>
</organism>
<name>A0A511Y780_9FLAO</name>
<feature type="domain" description="HTH araC/xylS-type" evidence="4">
    <location>
        <begin position="196"/>
        <end position="301"/>
    </location>
</feature>
<dbReference type="PANTHER" id="PTHR43280">
    <property type="entry name" value="ARAC-FAMILY TRANSCRIPTIONAL REGULATOR"/>
    <property type="match status" value="1"/>
</dbReference>
<evidence type="ECO:0000256" key="1">
    <source>
        <dbReference type="ARBA" id="ARBA00023015"/>
    </source>
</evidence>
<keyword evidence="3" id="KW-0804">Transcription</keyword>
<dbReference type="Proteomes" id="UP000321150">
    <property type="component" value="Unassembled WGS sequence"/>
</dbReference>
<dbReference type="SMART" id="SM00342">
    <property type="entry name" value="HTH_ARAC"/>
    <property type="match status" value="1"/>
</dbReference>
<dbReference type="RefSeq" id="WP_111960303.1">
    <property type="nucleotide sequence ID" value="NZ_BJYI01000003.1"/>
</dbReference>
<evidence type="ECO:0000313" key="6">
    <source>
        <dbReference type="Proteomes" id="UP000321150"/>
    </source>
</evidence>
<comment type="caution">
    <text evidence="5">The sequence shown here is derived from an EMBL/GenBank/DDBJ whole genome shotgun (WGS) entry which is preliminary data.</text>
</comment>
<keyword evidence="1" id="KW-0805">Transcription regulation</keyword>
<protein>
    <submittedName>
        <fullName evidence="5">AraC family transcriptional regulator</fullName>
    </submittedName>
</protein>
<dbReference type="PANTHER" id="PTHR43280:SF32">
    <property type="entry name" value="TRANSCRIPTIONAL REGULATORY PROTEIN"/>
    <property type="match status" value="1"/>
</dbReference>
<gene>
    <name evidence="5" type="ORF">CLA01_11250</name>
</gene>
<dbReference type="AlphaFoldDB" id="A0A511Y780"/>
<dbReference type="GO" id="GO:0043565">
    <property type="term" value="F:sequence-specific DNA binding"/>
    <property type="evidence" value="ECO:0007669"/>
    <property type="project" value="InterPro"/>
</dbReference>
<dbReference type="GO" id="GO:0003700">
    <property type="term" value="F:DNA-binding transcription factor activity"/>
    <property type="evidence" value="ECO:0007669"/>
    <property type="project" value="InterPro"/>
</dbReference>
<dbReference type="Pfam" id="PF12833">
    <property type="entry name" value="HTH_18"/>
    <property type="match status" value="1"/>
</dbReference>
<dbReference type="OrthoDB" id="2600165at2"/>
<evidence type="ECO:0000313" key="5">
    <source>
        <dbReference type="EMBL" id="GEN71053.1"/>
    </source>
</evidence>
<evidence type="ECO:0000256" key="3">
    <source>
        <dbReference type="ARBA" id="ARBA00023163"/>
    </source>
</evidence>
<dbReference type="Gene3D" id="1.10.10.60">
    <property type="entry name" value="Homeodomain-like"/>
    <property type="match status" value="1"/>
</dbReference>
<evidence type="ECO:0000256" key="2">
    <source>
        <dbReference type="ARBA" id="ARBA00023125"/>
    </source>
</evidence>
<reference evidence="5 6" key="1">
    <citation type="submission" date="2019-07" db="EMBL/GenBank/DDBJ databases">
        <title>Whole genome shotgun sequence of Chryseobacterium lathyri NBRC 105250.</title>
        <authorList>
            <person name="Hosoyama A."/>
            <person name="Uohara A."/>
            <person name="Ohji S."/>
            <person name="Ichikawa N."/>
        </authorList>
    </citation>
    <scope>NUCLEOTIDE SEQUENCE [LARGE SCALE GENOMIC DNA]</scope>
    <source>
        <strain evidence="5 6">NBRC 105250</strain>
    </source>
</reference>
<dbReference type="InterPro" id="IPR009057">
    <property type="entry name" value="Homeodomain-like_sf"/>
</dbReference>
<dbReference type="PROSITE" id="PS01124">
    <property type="entry name" value="HTH_ARAC_FAMILY_2"/>
    <property type="match status" value="1"/>
</dbReference>
<dbReference type="EMBL" id="BJYI01000003">
    <property type="protein sequence ID" value="GEN71053.1"/>
    <property type="molecule type" value="Genomic_DNA"/>
</dbReference>
<accession>A0A511Y780</accession>
<evidence type="ECO:0000259" key="4">
    <source>
        <dbReference type="PROSITE" id="PS01124"/>
    </source>
</evidence>
<dbReference type="InterPro" id="IPR018060">
    <property type="entry name" value="HTH_AraC"/>
</dbReference>